<gene>
    <name evidence="2" type="ORF">B0T22DRAFT_462083</name>
</gene>
<sequence length="130" mass="14417">MNPDPEMERKSSKPSQSTSCAFLSYFATYAAHLVLPFWSSCIGSAHYSSAEAPDLCSCPLVFSPLFARFSTWLLLGYSCPFCGGFFCWPASFLSRSAVFSILRIYFAEHYAGTTRLGSLCILAYWLSQAV</sequence>
<comment type="caution">
    <text evidence="2">The sequence shown here is derived from an EMBL/GenBank/DDBJ whole genome shotgun (WGS) entry which is preliminary data.</text>
</comment>
<reference evidence="2" key="1">
    <citation type="journal article" date="2023" name="Mol. Phylogenet. Evol.">
        <title>Genome-scale phylogeny and comparative genomics of the fungal order Sordariales.</title>
        <authorList>
            <person name="Hensen N."/>
            <person name="Bonometti L."/>
            <person name="Westerberg I."/>
            <person name="Brannstrom I.O."/>
            <person name="Guillou S."/>
            <person name="Cros-Aarteil S."/>
            <person name="Calhoun S."/>
            <person name="Haridas S."/>
            <person name="Kuo A."/>
            <person name="Mondo S."/>
            <person name="Pangilinan J."/>
            <person name="Riley R."/>
            <person name="LaButti K."/>
            <person name="Andreopoulos B."/>
            <person name="Lipzen A."/>
            <person name="Chen C."/>
            <person name="Yan M."/>
            <person name="Daum C."/>
            <person name="Ng V."/>
            <person name="Clum A."/>
            <person name="Steindorff A."/>
            <person name="Ohm R.A."/>
            <person name="Martin F."/>
            <person name="Silar P."/>
            <person name="Natvig D.O."/>
            <person name="Lalanne C."/>
            <person name="Gautier V."/>
            <person name="Ament-Velasquez S.L."/>
            <person name="Kruys A."/>
            <person name="Hutchinson M.I."/>
            <person name="Powell A.J."/>
            <person name="Barry K."/>
            <person name="Miller A.N."/>
            <person name="Grigoriev I.V."/>
            <person name="Debuchy R."/>
            <person name="Gladieux P."/>
            <person name="Hiltunen Thoren M."/>
            <person name="Johannesson H."/>
        </authorList>
    </citation>
    <scope>NUCLEOTIDE SEQUENCE</scope>
    <source>
        <strain evidence="2">CBS 314.62</strain>
    </source>
</reference>
<reference evidence="2" key="2">
    <citation type="submission" date="2023-06" db="EMBL/GenBank/DDBJ databases">
        <authorList>
            <consortium name="Lawrence Berkeley National Laboratory"/>
            <person name="Haridas S."/>
            <person name="Hensen N."/>
            <person name="Bonometti L."/>
            <person name="Westerberg I."/>
            <person name="Brannstrom I.O."/>
            <person name="Guillou S."/>
            <person name="Cros-Aarteil S."/>
            <person name="Calhoun S."/>
            <person name="Kuo A."/>
            <person name="Mondo S."/>
            <person name="Pangilinan J."/>
            <person name="Riley R."/>
            <person name="Labutti K."/>
            <person name="Andreopoulos B."/>
            <person name="Lipzen A."/>
            <person name="Chen C."/>
            <person name="Yanf M."/>
            <person name="Daum C."/>
            <person name="Ng V."/>
            <person name="Clum A."/>
            <person name="Steindorff A."/>
            <person name="Ohm R."/>
            <person name="Martin F."/>
            <person name="Silar P."/>
            <person name="Natvig D."/>
            <person name="Lalanne C."/>
            <person name="Gautier V."/>
            <person name="Ament-Velasquez S.L."/>
            <person name="Kruys A."/>
            <person name="Hutchinson M.I."/>
            <person name="Powell A.J."/>
            <person name="Barry K."/>
            <person name="Miller A.N."/>
            <person name="Grigoriev I.V."/>
            <person name="Debuchy R."/>
            <person name="Gladieux P."/>
            <person name="Thoren M.H."/>
            <person name="Johannesson H."/>
        </authorList>
    </citation>
    <scope>NUCLEOTIDE SEQUENCE</scope>
    <source>
        <strain evidence="2">CBS 314.62</strain>
    </source>
</reference>
<accession>A0AAE0XCB0</accession>
<protein>
    <submittedName>
        <fullName evidence="2">Uncharacterized protein</fullName>
    </submittedName>
</protein>
<feature type="transmembrane region" description="Helical" evidence="1">
    <location>
        <begin position="20"/>
        <end position="38"/>
    </location>
</feature>
<evidence type="ECO:0000313" key="3">
    <source>
        <dbReference type="Proteomes" id="UP001270362"/>
    </source>
</evidence>
<keyword evidence="1" id="KW-0812">Transmembrane</keyword>
<keyword evidence="1" id="KW-0472">Membrane</keyword>
<evidence type="ECO:0000256" key="1">
    <source>
        <dbReference type="SAM" id="Phobius"/>
    </source>
</evidence>
<evidence type="ECO:0000313" key="2">
    <source>
        <dbReference type="EMBL" id="KAK3689707.1"/>
    </source>
</evidence>
<name>A0AAE0XCB0_9PEZI</name>
<keyword evidence="1" id="KW-1133">Transmembrane helix</keyword>
<proteinExistence type="predicted"/>
<dbReference type="EMBL" id="JAULSO010000002">
    <property type="protein sequence ID" value="KAK3689707.1"/>
    <property type="molecule type" value="Genomic_DNA"/>
</dbReference>
<keyword evidence="3" id="KW-1185">Reference proteome</keyword>
<feature type="transmembrane region" description="Helical" evidence="1">
    <location>
        <begin position="69"/>
        <end position="93"/>
    </location>
</feature>
<organism evidence="2 3">
    <name type="scientific">Podospora appendiculata</name>
    <dbReference type="NCBI Taxonomy" id="314037"/>
    <lineage>
        <taxon>Eukaryota</taxon>
        <taxon>Fungi</taxon>
        <taxon>Dikarya</taxon>
        <taxon>Ascomycota</taxon>
        <taxon>Pezizomycotina</taxon>
        <taxon>Sordariomycetes</taxon>
        <taxon>Sordariomycetidae</taxon>
        <taxon>Sordariales</taxon>
        <taxon>Podosporaceae</taxon>
        <taxon>Podospora</taxon>
    </lineage>
</organism>
<dbReference type="AlphaFoldDB" id="A0AAE0XCB0"/>
<dbReference type="Proteomes" id="UP001270362">
    <property type="component" value="Unassembled WGS sequence"/>
</dbReference>